<evidence type="ECO:0000313" key="2">
    <source>
        <dbReference type="Proteomes" id="UP000215027"/>
    </source>
</evidence>
<dbReference type="KEGG" id="pbf:CFX0092_A0713"/>
<protein>
    <recommendedName>
        <fullName evidence="3">ATP-binding protein</fullName>
    </recommendedName>
</protein>
<dbReference type="Proteomes" id="UP000215027">
    <property type="component" value="Chromosome I"/>
</dbReference>
<keyword evidence="2" id="KW-1185">Reference proteome</keyword>
<dbReference type="InterPro" id="IPR027417">
    <property type="entry name" value="P-loop_NTPase"/>
</dbReference>
<gene>
    <name evidence="1" type="ORF">CFX0092_A0713</name>
</gene>
<dbReference type="RefSeq" id="WP_095042189.1">
    <property type="nucleotide sequence ID" value="NZ_LN890655.1"/>
</dbReference>
<organism evidence="1 2">
    <name type="scientific">Candidatus Promineifilum breve</name>
    <dbReference type="NCBI Taxonomy" id="1806508"/>
    <lineage>
        <taxon>Bacteria</taxon>
        <taxon>Bacillati</taxon>
        <taxon>Chloroflexota</taxon>
        <taxon>Ardenticatenia</taxon>
        <taxon>Candidatus Promineifilales</taxon>
        <taxon>Candidatus Promineifilaceae</taxon>
        <taxon>Candidatus Promineifilum</taxon>
    </lineage>
</organism>
<dbReference type="Gene3D" id="3.40.50.300">
    <property type="entry name" value="P-loop containing nucleotide triphosphate hydrolases"/>
    <property type="match status" value="1"/>
</dbReference>
<sequence>MSVMALPEATVIANPYVVGRPLTGPSAALYVGRADLFAWLAENLIGPARPNALLLYGRRRIGKTSTLYQITEGDRGRPLRHGQRPLKTAYVDLQRLAGRPTDEWLRCLARDICHRVNTSMLAPSLPDSPVAGESAYAVFDRCLDRLEQTLPADELILLAIDELEQLRAGIDAGTLSPELLPYLRSQIQHRARIVFLLCGSPALLDEFWRPMIDLTARQEVAALSFEETLSLIRQPVEGHLPYEAAAEEAIWQHTAGQPFLVQTLCHRLVSLANRRRSHVAIRVQDVANVLRQIEREGYGGEPAFLTTAPQVEAAQP</sequence>
<proteinExistence type="predicted"/>
<evidence type="ECO:0008006" key="3">
    <source>
        <dbReference type="Google" id="ProtNLM"/>
    </source>
</evidence>
<dbReference type="EMBL" id="LN890655">
    <property type="protein sequence ID" value="CUS02591.2"/>
    <property type="molecule type" value="Genomic_DNA"/>
</dbReference>
<name>A0A160SYL9_9CHLR</name>
<dbReference type="AlphaFoldDB" id="A0A160SYL9"/>
<accession>A0A160SYL9</accession>
<evidence type="ECO:0000313" key="1">
    <source>
        <dbReference type="EMBL" id="CUS02591.2"/>
    </source>
</evidence>
<dbReference type="SUPFAM" id="SSF52540">
    <property type="entry name" value="P-loop containing nucleoside triphosphate hydrolases"/>
    <property type="match status" value="1"/>
</dbReference>
<dbReference type="OrthoDB" id="153203at2"/>
<reference evidence="1" key="1">
    <citation type="submission" date="2016-01" db="EMBL/GenBank/DDBJ databases">
        <authorList>
            <person name="Mcilroy J.S."/>
            <person name="Karst M S."/>
            <person name="Albertsen M."/>
        </authorList>
    </citation>
    <scope>NUCLEOTIDE SEQUENCE</scope>
    <source>
        <strain evidence="1">Cfx-K</strain>
    </source>
</reference>